<accession>A0A9W5PLA9</accession>
<comment type="caution">
    <text evidence="1">The sequence shown here is derived from an EMBL/GenBank/DDBJ whole genome shotgun (WGS) entry which is preliminary data.</text>
</comment>
<dbReference type="RefSeq" id="WP_016111818.1">
    <property type="nucleotide sequence ID" value="NZ_KB976192.1"/>
</dbReference>
<protein>
    <submittedName>
        <fullName evidence="1">Uncharacterized protein</fullName>
    </submittedName>
</protein>
<dbReference type="AlphaFoldDB" id="A0A9W5PLA9"/>
<dbReference type="EMBL" id="AHFB01000103">
    <property type="protein sequence ID" value="EOO27900.1"/>
    <property type="molecule type" value="Genomic_DNA"/>
</dbReference>
<name>A0A9W5PLA9_BACCE</name>
<dbReference type="Proteomes" id="UP000014018">
    <property type="component" value="Unassembled WGS sequence"/>
</dbReference>
<reference evidence="1 2" key="1">
    <citation type="submission" date="2012-12" db="EMBL/GenBank/DDBJ databases">
        <title>The Genome Sequence of Bacillus cereus VD133.</title>
        <authorList>
            <consortium name="The Broad Institute Genome Sequencing Platform"/>
            <consortium name="The Broad Institute Genome Sequencing Center for Infectious Disease"/>
            <person name="Feldgarden M."/>
            <person name="Van der Auwera G.A."/>
            <person name="Mahillon J."/>
            <person name="Duprez V."/>
            <person name="Timmery S."/>
            <person name="Mattelet C."/>
            <person name="Dierick K."/>
            <person name="Sun M."/>
            <person name="Yu Z."/>
            <person name="Zhu L."/>
            <person name="Hu X."/>
            <person name="Shank E.B."/>
            <person name="Swiecicka I."/>
            <person name="Hansen B.M."/>
            <person name="Andrup L."/>
            <person name="Walker B."/>
            <person name="Young S.K."/>
            <person name="Zeng Q."/>
            <person name="Gargeya S."/>
            <person name="Fitzgerald M."/>
            <person name="Haas B."/>
            <person name="Abouelleil A."/>
            <person name="Alvarado L."/>
            <person name="Arachchi H.M."/>
            <person name="Berlin A.M."/>
            <person name="Chapman S.B."/>
            <person name="Dewar J."/>
            <person name="Goldberg J."/>
            <person name="Griggs A."/>
            <person name="Gujja S."/>
            <person name="Hansen M."/>
            <person name="Howarth C."/>
            <person name="Imamovic A."/>
            <person name="Larimer J."/>
            <person name="McCowan C."/>
            <person name="Murphy C."/>
            <person name="Neiman D."/>
            <person name="Pearson M."/>
            <person name="Priest M."/>
            <person name="Roberts A."/>
            <person name="Saif S."/>
            <person name="Shea T."/>
            <person name="Sisk P."/>
            <person name="Sykes S."/>
            <person name="Wortman J."/>
            <person name="Nusbaum C."/>
            <person name="Birren B."/>
        </authorList>
    </citation>
    <scope>NUCLEOTIDE SEQUENCE [LARGE SCALE GENOMIC DNA]</scope>
    <source>
        <strain evidence="1 2">VD133</strain>
    </source>
</reference>
<gene>
    <name evidence="1" type="ORF">IIU_05864</name>
</gene>
<organism evidence="1 2">
    <name type="scientific">Bacillus cereus VD133</name>
    <dbReference type="NCBI Taxonomy" id="1053233"/>
    <lineage>
        <taxon>Bacteria</taxon>
        <taxon>Bacillati</taxon>
        <taxon>Bacillota</taxon>
        <taxon>Bacilli</taxon>
        <taxon>Bacillales</taxon>
        <taxon>Bacillaceae</taxon>
        <taxon>Bacillus</taxon>
        <taxon>Bacillus cereus group</taxon>
    </lineage>
</organism>
<evidence type="ECO:0000313" key="2">
    <source>
        <dbReference type="Proteomes" id="UP000014018"/>
    </source>
</evidence>
<proteinExistence type="predicted"/>
<evidence type="ECO:0000313" key="1">
    <source>
        <dbReference type="EMBL" id="EOO27900.1"/>
    </source>
</evidence>
<sequence>MKGDTIHVSCGDMDIRIHKKSPTMFDVIVGNCRTGNGVLMCSVEQEKPPYLFYKIVNLRVYSQEKLSIGHPNILLQLLGGNLNHQGTGGGEEIENRD</sequence>